<keyword evidence="7" id="KW-0378">Hydrolase</keyword>
<evidence type="ECO:0000256" key="3">
    <source>
        <dbReference type="ARBA" id="ARBA00004632"/>
    </source>
</evidence>
<comment type="catalytic activity">
    <reaction evidence="13">
        <text>(5Z,8Z,11Z,14Z)-eicosatetraenoyl-CoA + H2O = (5Z,8Z,11Z,14Z)-eicosatetraenoate + CoA + H(+)</text>
        <dbReference type="Rhea" id="RHEA:40151"/>
        <dbReference type="ChEBI" id="CHEBI:15377"/>
        <dbReference type="ChEBI" id="CHEBI:15378"/>
        <dbReference type="ChEBI" id="CHEBI:32395"/>
        <dbReference type="ChEBI" id="CHEBI:57287"/>
        <dbReference type="ChEBI" id="CHEBI:57368"/>
    </reaction>
    <physiologicalReaction direction="left-to-right" evidence="13">
        <dbReference type="Rhea" id="RHEA:40152"/>
    </physiologicalReaction>
</comment>
<dbReference type="InterPro" id="IPR029069">
    <property type="entry name" value="HotDog_dom_sf"/>
</dbReference>
<dbReference type="AlphaFoldDB" id="A0A4S5BU55"/>
<dbReference type="EC" id="3.1.2.2" evidence="16"/>
<evidence type="ECO:0000256" key="16">
    <source>
        <dbReference type="ARBA" id="ARBA00038848"/>
    </source>
</evidence>
<comment type="catalytic activity">
    <reaction evidence="22">
        <text>dodecanoyl-CoA + H2O = dodecanoate + CoA + H(+)</text>
        <dbReference type="Rhea" id="RHEA:30135"/>
        <dbReference type="ChEBI" id="CHEBI:15377"/>
        <dbReference type="ChEBI" id="CHEBI:15378"/>
        <dbReference type="ChEBI" id="CHEBI:18262"/>
        <dbReference type="ChEBI" id="CHEBI:57287"/>
        <dbReference type="ChEBI" id="CHEBI:57375"/>
    </reaction>
    <physiologicalReaction direction="left-to-right" evidence="22">
        <dbReference type="Rhea" id="RHEA:30136"/>
    </physiologicalReaction>
</comment>
<comment type="subcellular location">
    <subcellularLocation>
        <location evidence="3">Cell projection</location>
        <location evidence="3">Ruffle membrane</location>
    </subcellularLocation>
    <subcellularLocation>
        <location evidence="2">Cytoplasm</location>
    </subcellularLocation>
    <subcellularLocation>
        <location evidence="1">Membrane</location>
        <topology evidence="1">Peripheral membrane protein</topology>
    </subcellularLocation>
</comment>
<comment type="catalytic activity">
    <reaction evidence="20">
        <text>hexadecanoyl-CoA + H2O = hexadecanoate + CoA + H(+)</text>
        <dbReference type="Rhea" id="RHEA:16645"/>
        <dbReference type="ChEBI" id="CHEBI:7896"/>
        <dbReference type="ChEBI" id="CHEBI:15377"/>
        <dbReference type="ChEBI" id="CHEBI:15378"/>
        <dbReference type="ChEBI" id="CHEBI:57287"/>
        <dbReference type="ChEBI" id="CHEBI:57379"/>
        <dbReference type="EC" id="3.1.2.2"/>
    </reaction>
    <physiologicalReaction direction="left-to-right" evidence="20">
        <dbReference type="Rhea" id="RHEA:16646"/>
    </physiologicalReaction>
</comment>
<dbReference type="CDD" id="cd03443">
    <property type="entry name" value="PaaI_thioesterase"/>
    <property type="match status" value="1"/>
</dbReference>
<evidence type="ECO:0000256" key="6">
    <source>
        <dbReference type="ARBA" id="ARBA00022703"/>
    </source>
</evidence>
<dbReference type="Proteomes" id="UP000306236">
    <property type="component" value="Unassembled WGS sequence"/>
</dbReference>
<evidence type="ECO:0000256" key="12">
    <source>
        <dbReference type="ARBA" id="ARBA00023273"/>
    </source>
</evidence>
<evidence type="ECO:0000256" key="1">
    <source>
        <dbReference type="ARBA" id="ARBA00004170"/>
    </source>
</evidence>
<comment type="caution">
    <text evidence="25">The sequence shown here is derived from an EMBL/GenBank/DDBJ whole genome shotgun (WGS) entry which is preliminary data.</text>
</comment>
<dbReference type="GO" id="GO:0016790">
    <property type="term" value="F:thiolester hydrolase activity"/>
    <property type="evidence" value="ECO:0007669"/>
    <property type="project" value="UniProtKB-ARBA"/>
</dbReference>
<keyword evidence="12" id="KW-0966">Cell projection</keyword>
<sequence length="154" mass="16656">MKAFQDCYPMKYAHCYGCGRENAMGLQLKSYWNGVDTQAHFTPGMQYSGGVPGHVYGGMIASLLDCHGTASAAAFACRERGKDMTQEANPARFVTVSLSVNFKRPTPQGVELCMRAQLLGVEGRKVRMSLCLLAGDQVCATADMLAIELLPEAP</sequence>
<gene>
    <name evidence="25" type="ORF">E8K88_00755</name>
</gene>
<proteinExistence type="inferred from homology"/>
<keyword evidence="11" id="KW-0472">Membrane</keyword>
<name>A0A4S5BU55_9BURK</name>
<evidence type="ECO:0000256" key="4">
    <source>
        <dbReference type="ARBA" id="ARBA00022475"/>
    </source>
</evidence>
<dbReference type="InterPro" id="IPR006683">
    <property type="entry name" value="Thioestr_dom"/>
</dbReference>
<dbReference type="InterPro" id="IPR052365">
    <property type="entry name" value="THEM4/THEM5_acyl-CoA_thioest"/>
</dbReference>
<evidence type="ECO:0000256" key="2">
    <source>
        <dbReference type="ARBA" id="ARBA00004496"/>
    </source>
</evidence>
<dbReference type="OrthoDB" id="9792301at2"/>
<keyword evidence="8" id="KW-0276">Fatty acid metabolism</keyword>
<organism evidence="25 26">
    <name type="scientific">Lampropedia aestuarii</name>
    <dbReference type="NCBI Taxonomy" id="2562762"/>
    <lineage>
        <taxon>Bacteria</taxon>
        <taxon>Pseudomonadati</taxon>
        <taxon>Pseudomonadota</taxon>
        <taxon>Betaproteobacteria</taxon>
        <taxon>Burkholderiales</taxon>
        <taxon>Comamonadaceae</taxon>
        <taxon>Lampropedia</taxon>
    </lineage>
</organism>
<keyword evidence="5" id="KW-0963">Cytoplasm</keyword>
<comment type="catalytic activity">
    <reaction evidence="21">
        <text>decanoyl-CoA + H2O = decanoate + CoA + H(+)</text>
        <dbReference type="Rhea" id="RHEA:40059"/>
        <dbReference type="ChEBI" id="CHEBI:15377"/>
        <dbReference type="ChEBI" id="CHEBI:15378"/>
        <dbReference type="ChEBI" id="CHEBI:27689"/>
        <dbReference type="ChEBI" id="CHEBI:57287"/>
        <dbReference type="ChEBI" id="CHEBI:61430"/>
    </reaction>
    <physiologicalReaction direction="left-to-right" evidence="21">
        <dbReference type="Rhea" id="RHEA:40060"/>
    </physiologicalReaction>
</comment>
<dbReference type="GO" id="GO:0005737">
    <property type="term" value="C:cytoplasm"/>
    <property type="evidence" value="ECO:0007669"/>
    <property type="project" value="UniProtKB-SubCell"/>
</dbReference>
<comment type="catalytic activity">
    <reaction evidence="14">
        <text>(9Z)-octadecenoyl-CoA + H2O = (9Z)-octadecenoate + CoA + H(+)</text>
        <dbReference type="Rhea" id="RHEA:40139"/>
        <dbReference type="ChEBI" id="CHEBI:15377"/>
        <dbReference type="ChEBI" id="CHEBI:15378"/>
        <dbReference type="ChEBI" id="CHEBI:30823"/>
        <dbReference type="ChEBI" id="CHEBI:57287"/>
        <dbReference type="ChEBI" id="CHEBI:57387"/>
    </reaction>
    <physiologicalReaction direction="left-to-right" evidence="14">
        <dbReference type="Rhea" id="RHEA:40140"/>
    </physiologicalReaction>
</comment>
<dbReference type="PANTHER" id="PTHR12418:SF19">
    <property type="entry name" value="ACYL-COENZYME A THIOESTERASE THEM4"/>
    <property type="match status" value="1"/>
</dbReference>
<comment type="catalytic activity">
    <reaction evidence="23">
        <text>tetradecanoyl-CoA + H2O = tetradecanoate + CoA + H(+)</text>
        <dbReference type="Rhea" id="RHEA:40119"/>
        <dbReference type="ChEBI" id="CHEBI:15377"/>
        <dbReference type="ChEBI" id="CHEBI:15378"/>
        <dbReference type="ChEBI" id="CHEBI:30807"/>
        <dbReference type="ChEBI" id="CHEBI:57287"/>
        <dbReference type="ChEBI" id="CHEBI:57385"/>
    </reaction>
    <physiologicalReaction direction="left-to-right" evidence="23">
        <dbReference type="Rhea" id="RHEA:40120"/>
    </physiologicalReaction>
</comment>
<dbReference type="GO" id="GO:0016020">
    <property type="term" value="C:membrane"/>
    <property type="evidence" value="ECO:0007669"/>
    <property type="project" value="UniProtKB-SubCell"/>
</dbReference>
<dbReference type="EMBL" id="SSWX01000001">
    <property type="protein sequence ID" value="THJ36464.1"/>
    <property type="molecule type" value="Genomic_DNA"/>
</dbReference>
<evidence type="ECO:0000256" key="19">
    <source>
        <dbReference type="ARBA" id="ARBA00047588"/>
    </source>
</evidence>
<accession>A0A4S5BU55</accession>
<evidence type="ECO:0000256" key="9">
    <source>
        <dbReference type="ARBA" id="ARBA00022946"/>
    </source>
</evidence>
<protein>
    <recommendedName>
        <fullName evidence="17">Acyl-coenzyme A thioesterase THEM4</fullName>
        <ecNumber evidence="16">3.1.2.2</ecNumber>
    </recommendedName>
    <alternativeName>
        <fullName evidence="18">Thioesterase superfamily member 4</fullName>
    </alternativeName>
</protein>
<dbReference type="Gene3D" id="3.10.129.10">
    <property type="entry name" value="Hotdog Thioesterase"/>
    <property type="match status" value="1"/>
</dbReference>
<keyword evidence="10" id="KW-0443">Lipid metabolism</keyword>
<evidence type="ECO:0000256" key="21">
    <source>
        <dbReference type="ARBA" id="ARBA00047969"/>
    </source>
</evidence>
<evidence type="ECO:0000256" key="10">
    <source>
        <dbReference type="ARBA" id="ARBA00023098"/>
    </source>
</evidence>
<keyword evidence="26" id="KW-1185">Reference proteome</keyword>
<evidence type="ECO:0000256" key="14">
    <source>
        <dbReference type="ARBA" id="ARBA00037002"/>
    </source>
</evidence>
<evidence type="ECO:0000256" key="13">
    <source>
        <dbReference type="ARBA" id="ARBA00035852"/>
    </source>
</evidence>
<comment type="similarity">
    <text evidence="15">Belongs to the THEM4/THEM5 thioesterase family.</text>
</comment>
<comment type="catalytic activity">
    <reaction evidence="19">
        <text>octanoyl-CoA + H2O = octanoate + CoA + H(+)</text>
        <dbReference type="Rhea" id="RHEA:30143"/>
        <dbReference type="ChEBI" id="CHEBI:15377"/>
        <dbReference type="ChEBI" id="CHEBI:15378"/>
        <dbReference type="ChEBI" id="CHEBI:25646"/>
        <dbReference type="ChEBI" id="CHEBI:57287"/>
        <dbReference type="ChEBI" id="CHEBI:57386"/>
    </reaction>
    <physiologicalReaction direction="left-to-right" evidence="19">
        <dbReference type="Rhea" id="RHEA:30144"/>
    </physiologicalReaction>
</comment>
<evidence type="ECO:0000259" key="24">
    <source>
        <dbReference type="Pfam" id="PF03061"/>
    </source>
</evidence>
<evidence type="ECO:0000256" key="8">
    <source>
        <dbReference type="ARBA" id="ARBA00022832"/>
    </source>
</evidence>
<evidence type="ECO:0000256" key="18">
    <source>
        <dbReference type="ARBA" id="ARBA00043210"/>
    </source>
</evidence>
<evidence type="ECO:0000256" key="20">
    <source>
        <dbReference type="ARBA" id="ARBA00047734"/>
    </source>
</evidence>
<feature type="domain" description="Thioesterase" evidence="24">
    <location>
        <begin position="53"/>
        <end position="137"/>
    </location>
</feature>
<evidence type="ECO:0000313" key="25">
    <source>
        <dbReference type="EMBL" id="THJ36464.1"/>
    </source>
</evidence>
<evidence type="ECO:0000256" key="17">
    <source>
        <dbReference type="ARBA" id="ARBA00040123"/>
    </source>
</evidence>
<evidence type="ECO:0000256" key="15">
    <source>
        <dbReference type="ARBA" id="ARBA00038456"/>
    </source>
</evidence>
<evidence type="ECO:0000256" key="11">
    <source>
        <dbReference type="ARBA" id="ARBA00023136"/>
    </source>
</evidence>
<keyword evidence="9" id="KW-0809">Transit peptide</keyword>
<evidence type="ECO:0000256" key="5">
    <source>
        <dbReference type="ARBA" id="ARBA00022490"/>
    </source>
</evidence>
<evidence type="ECO:0000256" key="7">
    <source>
        <dbReference type="ARBA" id="ARBA00022801"/>
    </source>
</evidence>
<evidence type="ECO:0000256" key="23">
    <source>
        <dbReference type="ARBA" id="ARBA00048180"/>
    </source>
</evidence>
<keyword evidence="6" id="KW-0053">Apoptosis</keyword>
<dbReference type="Pfam" id="PF03061">
    <property type="entry name" value="4HBT"/>
    <property type="match status" value="1"/>
</dbReference>
<evidence type="ECO:0000313" key="26">
    <source>
        <dbReference type="Proteomes" id="UP000306236"/>
    </source>
</evidence>
<keyword evidence="4" id="KW-1003">Cell membrane</keyword>
<dbReference type="SUPFAM" id="SSF54637">
    <property type="entry name" value="Thioesterase/thiol ester dehydrase-isomerase"/>
    <property type="match status" value="1"/>
</dbReference>
<dbReference type="GO" id="GO:0006631">
    <property type="term" value="P:fatty acid metabolic process"/>
    <property type="evidence" value="ECO:0007669"/>
    <property type="project" value="UniProtKB-KW"/>
</dbReference>
<reference evidence="25 26" key="1">
    <citation type="submission" date="2019-04" db="EMBL/GenBank/DDBJ databases">
        <title>Lampropedia sp YIM MLB12 draf genome.</title>
        <authorList>
            <person name="Wang Y.-X."/>
        </authorList>
    </citation>
    <scope>NUCLEOTIDE SEQUENCE [LARGE SCALE GENOMIC DNA]</scope>
    <source>
        <strain evidence="25 26">YIM MLB12</strain>
    </source>
</reference>
<dbReference type="PANTHER" id="PTHR12418">
    <property type="entry name" value="ACYL-COENZYME A THIOESTERASE THEM4"/>
    <property type="match status" value="1"/>
</dbReference>
<evidence type="ECO:0000256" key="22">
    <source>
        <dbReference type="ARBA" id="ARBA00048074"/>
    </source>
</evidence>